<evidence type="ECO:0000313" key="6">
    <source>
        <dbReference type="EMBL" id="SMH42406.1"/>
    </source>
</evidence>
<keyword evidence="7" id="KW-1185">Reference proteome</keyword>
<gene>
    <name evidence="6" type="ORF">SAMN06295885_1973</name>
</gene>
<accession>A0A1X7NVZ3</accession>
<dbReference type="PANTHER" id="PTHR43708:SF5">
    <property type="entry name" value="CONSERVED EXPRESSED OXIDOREDUCTASE (EUROFUNG)-RELATED"/>
    <property type="match status" value="1"/>
</dbReference>
<feature type="domain" description="Gfo/Idh/MocA-like oxidoreductase N-terminal" evidence="4">
    <location>
        <begin position="5"/>
        <end position="117"/>
    </location>
</feature>
<evidence type="ECO:0000313" key="7">
    <source>
        <dbReference type="Proteomes" id="UP000193711"/>
    </source>
</evidence>
<evidence type="ECO:0000256" key="3">
    <source>
        <dbReference type="ARBA" id="ARBA00023027"/>
    </source>
</evidence>
<proteinExistence type="inferred from homology"/>
<dbReference type="Pfam" id="PF01408">
    <property type="entry name" value="GFO_IDH_MocA"/>
    <property type="match status" value="1"/>
</dbReference>
<evidence type="ECO:0000259" key="4">
    <source>
        <dbReference type="Pfam" id="PF01408"/>
    </source>
</evidence>
<dbReference type="SUPFAM" id="SSF55347">
    <property type="entry name" value="Glyceraldehyde-3-phosphate dehydrogenase-like, C-terminal domain"/>
    <property type="match status" value="1"/>
</dbReference>
<protein>
    <submittedName>
        <fullName evidence="6">Predicted dehydrogenase</fullName>
    </submittedName>
</protein>
<dbReference type="Gene3D" id="3.40.50.720">
    <property type="entry name" value="NAD(P)-binding Rossmann-like Domain"/>
    <property type="match status" value="1"/>
</dbReference>
<evidence type="ECO:0000259" key="5">
    <source>
        <dbReference type="Pfam" id="PF22725"/>
    </source>
</evidence>
<dbReference type="InterPro" id="IPR036291">
    <property type="entry name" value="NAD(P)-bd_dom_sf"/>
</dbReference>
<keyword evidence="3" id="KW-0520">NAD</keyword>
<name>A0A1X7NVZ3_9MICO</name>
<dbReference type="InterPro" id="IPR055170">
    <property type="entry name" value="GFO_IDH_MocA-like_dom"/>
</dbReference>
<dbReference type="SUPFAM" id="SSF51735">
    <property type="entry name" value="NAD(P)-binding Rossmann-fold domains"/>
    <property type="match status" value="1"/>
</dbReference>
<dbReference type="Gene3D" id="3.30.360.10">
    <property type="entry name" value="Dihydrodipicolinate Reductase, domain 2"/>
    <property type="match status" value="1"/>
</dbReference>
<dbReference type="InterPro" id="IPR000683">
    <property type="entry name" value="Gfo/Idh/MocA-like_OxRdtase_N"/>
</dbReference>
<dbReference type="AlphaFoldDB" id="A0A1X7NVZ3"/>
<dbReference type="Proteomes" id="UP000193711">
    <property type="component" value="Unassembled WGS sequence"/>
</dbReference>
<organism evidence="6 7">
    <name type="scientific">Rathayibacter oskolensis</name>
    <dbReference type="NCBI Taxonomy" id="1891671"/>
    <lineage>
        <taxon>Bacteria</taxon>
        <taxon>Bacillati</taxon>
        <taxon>Actinomycetota</taxon>
        <taxon>Actinomycetes</taxon>
        <taxon>Micrococcales</taxon>
        <taxon>Microbacteriaceae</taxon>
        <taxon>Rathayibacter</taxon>
    </lineage>
</organism>
<sequence length="348" mass="36699">MPLPMALIGAGMSGLGIHVPLLRSVSGLELVAVVAHSGAGAARAATAAVPVVASIAELAGLSPRPVVAIVATPDRLHVAHVSMLLDLGIGAVVEKPLAGTPEQARMLARRAEKAGLPLVGFLNRRWDGDLLTLRSVLEKGLVGEPVLFESTIARWVEGAAPGWRGEALPSGVDGVLGGFGSHLVDQAVSLFGPVERVFAEVGSRRGASAVPDDAFLLLRHESSMRSHLRMTMVSSVEQPRFRLQGLAGAFEKHGFDGQQEALVRRGEDPLAPAYGREPAEFWGSLHTTEGVERVETRPGAWREFYVGLAAHLRGGPSPVPMVDVMHGLDVLHAARRSADSGESVLLES</sequence>
<reference evidence="7" key="1">
    <citation type="submission" date="2017-04" db="EMBL/GenBank/DDBJ databases">
        <authorList>
            <person name="Varghese N."/>
            <person name="Submissions S."/>
        </authorList>
    </citation>
    <scope>NUCLEOTIDE SEQUENCE [LARGE SCALE GENOMIC DNA]</scope>
    <source>
        <strain evidence="7">VKM Ac-2121</strain>
    </source>
</reference>
<dbReference type="RefSeq" id="WP_085476447.1">
    <property type="nucleotide sequence ID" value="NZ_FXBM01000002.1"/>
</dbReference>
<dbReference type="Pfam" id="PF22725">
    <property type="entry name" value="GFO_IDH_MocA_C3"/>
    <property type="match status" value="1"/>
</dbReference>
<evidence type="ECO:0000256" key="1">
    <source>
        <dbReference type="ARBA" id="ARBA00010928"/>
    </source>
</evidence>
<keyword evidence="2" id="KW-0560">Oxidoreductase</keyword>
<dbReference type="PANTHER" id="PTHR43708">
    <property type="entry name" value="CONSERVED EXPRESSED OXIDOREDUCTASE (EUROFUNG)"/>
    <property type="match status" value="1"/>
</dbReference>
<dbReference type="InterPro" id="IPR051317">
    <property type="entry name" value="Gfo/Idh/MocA_oxidoreduct"/>
</dbReference>
<dbReference type="GO" id="GO:0000166">
    <property type="term" value="F:nucleotide binding"/>
    <property type="evidence" value="ECO:0007669"/>
    <property type="project" value="InterPro"/>
</dbReference>
<dbReference type="GO" id="GO:0016491">
    <property type="term" value="F:oxidoreductase activity"/>
    <property type="evidence" value="ECO:0007669"/>
    <property type="project" value="UniProtKB-KW"/>
</dbReference>
<dbReference type="STRING" id="1891671.SAMN06295885_1973"/>
<dbReference type="OrthoDB" id="256869at2"/>
<comment type="similarity">
    <text evidence="1">Belongs to the Gfo/Idh/MocA family.</text>
</comment>
<dbReference type="EMBL" id="FXBM01000002">
    <property type="protein sequence ID" value="SMH42406.1"/>
    <property type="molecule type" value="Genomic_DNA"/>
</dbReference>
<evidence type="ECO:0000256" key="2">
    <source>
        <dbReference type="ARBA" id="ARBA00023002"/>
    </source>
</evidence>
<feature type="domain" description="GFO/IDH/MocA-like oxidoreductase" evidence="5">
    <location>
        <begin position="131"/>
        <end position="250"/>
    </location>
</feature>